<dbReference type="InterPro" id="IPR010982">
    <property type="entry name" value="Lambda_DNA-bd_dom_sf"/>
</dbReference>
<accession>A0A1E5XKR0</accession>
<dbReference type="Gene3D" id="3.40.50.2300">
    <property type="match status" value="2"/>
</dbReference>
<evidence type="ECO:0000256" key="4">
    <source>
        <dbReference type="ARBA" id="ARBA00023163"/>
    </source>
</evidence>
<dbReference type="PROSITE" id="PS50932">
    <property type="entry name" value="HTH_LACI_2"/>
    <property type="match status" value="1"/>
</dbReference>
<dbReference type="InterPro" id="IPR028082">
    <property type="entry name" value="Peripla_BP_I"/>
</dbReference>
<dbReference type="CDD" id="cd06278">
    <property type="entry name" value="PBP1_LacI-like"/>
    <property type="match status" value="1"/>
</dbReference>
<dbReference type="GO" id="GO:0000976">
    <property type="term" value="F:transcription cis-regulatory region binding"/>
    <property type="evidence" value="ECO:0007669"/>
    <property type="project" value="TreeGrafter"/>
</dbReference>
<dbReference type="EMBL" id="LAJE02000335">
    <property type="protein sequence ID" value="OEO29084.1"/>
    <property type="molecule type" value="Genomic_DNA"/>
</dbReference>
<evidence type="ECO:0000256" key="3">
    <source>
        <dbReference type="ARBA" id="ARBA00023125"/>
    </source>
</evidence>
<dbReference type="RefSeq" id="WP_069911636.1">
    <property type="nucleotide sequence ID" value="NZ_LAJE02000335.1"/>
</dbReference>
<dbReference type="PANTHER" id="PTHR30146">
    <property type="entry name" value="LACI-RELATED TRANSCRIPTIONAL REPRESSOR"/>
    <property type="match status" value="1"/>
</dbReference>
<reference evidence="6 7" key="1">
    <citation type="journal article" date="2015" name="Genome Announc.">
        <title>Genome Assemblies of Three Soil-Associated Devosia species: D. insulae, D. limi, and D. soli.</title>
        <authorList>
            <person name="Hassan Y.I."/>
            <person name="Lepp D."/>
            <person name="Zhou T."/>
        </authorList>
    </citation>
    <scope>NUCLEOTIDE SEQUENCE [LARGE SCALE GENOMIC DNA]</scope>
    <source>
        <strain evidence="6 7">DS-56</strain>
    </source>
</reference>
<proteinExistence type="predicted"/>
<evidence type="ECO:0000313" key="6">
    <source>
        <dbReference type="EMBL" id="OEO29084.1"/>
    </source>
</evidence>
<dbReference type="AlphaFoldDB" id="A0A1E5XKR0"/>
<dbReference type="Proteomes" id="UP000095463">
    <property type="component" value="Unassembled WGS sequence"/>
</dbReference>
<keyword evidence="7" id="KW-1185">Reference proteome</keyword>
<dbReference type="Pfam" id="PF00356">
    <property type="entry name" value="LacI"/>
    <property type="match status" value="1"/>
</dbReference>
<name>A0A1E5XKR0_9HYPH</name>
<evidence type="ECO:0000256" key="2">
    <source>
        <dbReference type="ARBA" id="ARBA00023015"/>
    </source>
</evidence>
<keyword evidence="1" id="KW-0678">Repressor</keyword>
<dbReference type="Gene3D" id="1.10.260.40">
    <property type="entry name" value="lambda repressor-like DNA-binding domains"/>
    <property type="match status" value="1"/>
</dbReference>
<evidence type="ECO:0000259" key="5">
    <source>
        <dbReference type="PROSITE" id="PS50932"/>
    </source>
</evidence>
<keyword evidence="4" id="KW-0804">Transcription</keyword>
<keyword evidence="2" id="KW-0805">Transcription regulation</keyword>
<dbReference type="InterPro" id="IPR046335">
    <property type="entry name" value="LacI/GalR-like_sensor"/>
</dbReference>
<dbReference type="PANTHER" id="PTHR30146:SF95">
    <property type="entry name" value="RIBOSE OPERON REPRESSOR"/>
    <property type="match status" value="1"/>
</dbReference>
<feature type="domain" description="HTH lacI-type" evidence="5">
    <location>
        <begin position="7"/>
        <end position="61"/>
    </location>
</feature>
<organism evidence="6 7">
    <name type="scientific">Devosia insulae DS-56</name>
    <dbReference type="NCBI Taxonomy" id="1116389"/>
    <lineage>
        <taxon>Bacteria</taxon>
        <taxon>Pseudomonadati</taxon>
        <taxon>Pseudomonadota</taxon>
        <taxon>Alphaproteobacteria</taxon>
        <taxon>Hyphomicrobiales</taxon>
        <taxon>Devosiaceae</taxon>
        <taxon>Devosia</taxon>
    </lineage>
</organism>
<evidence type="ECO:0000313" key="7">
    <source>
        <dbReference type="Proteomes" id="UP000095463"/>
    </source>
</evidence>
<sequence length="338" mass="36228">MKTQKTARSADVARLAGVSRSAVSRTFTEGAYVSDETRAKVLAAARMLNYSPNAIARSLSKRSTGLVGIIAADLYNPVHAEMLERMSRELQARGLGILLLVPDTSNFDEFIPRLMSYQVDAVITTVSTLDTNLPLAALQTGVPVVMMQQILGTNALNSVSGDDYGGGYAAGKLLCETGHRRIAFLSGRSDTANNRDRERGLKDALAAHRMALHAEEPGFFRLDGAAAAARKLLSLPVPPDAIFCANDNMALVALQVARTEFGLAIPEQLAIVGYDNSDPASWSAPGLTSVGPDMSEMVHLTIDMVARKIASGDGSVEHLLVPVRLVERQTTRPRRGNT</sequence>
<dbReference type="CDD" id="cd01392">
    <property type="entry name" value="HTH_LacI"/>
    <property type="match status" value="1"/>
</dbReference>
<dbReference type="InterPro" id="IPR000843">
    <property type="entry name" value="HTH_LacI"/>
</dbReference>
<dbReference type="GO" id="GO:0003700">
    <property type="term" value="F:DNA-binding transcription factor activity"/>
    <property type="evidence" value="ECO:0007669"/>
    <property type="project" value="TreeGrafter"/>
</dbReference>
<protein>
    <recommendedName>
        <fullName evidence="5">HTH lacI-type domain-containing protein</fullName>
    </recommendedName>
</protein>
<dbReference type="SUPFAM" id="SSF53822">
    <property type="entry name" value="Periplasmic binding protein-like I"/>
    <property type="match status" value="1"/>
</dbReference>
<dbReference type="Pfam" id="PF13377">
    <property type="entry name" value="Peripla_BP_3"/>
    <property type="match status" value="1"/>
</dbReference>
<dbReference type="SUPFAM" id="SSF47413">
    <property type="entry name" value="lambda repressor-like DNA-binding domains"/>
    <property type="match status" value="1"/>
</dbReference>
<gene>
    <name evidence="6" type="ORF">VW23_002505</name>
</gene>
<dbReference type="SMART" id="SM00354">
    <property type="entry name" value="HTH_LACI"/>
    <property type="match status" value="1"/>
</dbReference>
<keyword evidence="3" id="KW-0238">DNA-binding</keyword>
<comment type="caution">
    <text evidence="6">The sequence shown here is derived from an EMBL/GenBank/DDBJ whole genome shotgun (WGS) entry which is preliminary data.</text>
</comment>
<evidence type="ECO:0000256" key="1">
    <source>
        <dbReference type="ARBA" id="ARBA00022491"/>
    </source>
</evidence>